<evidence type="ECO:0000256" key="3">
    <source>
        <dbReference type="ARBA" id="ARBA00011529"/>
    </source>
</evidence>
<dbReference type="InterPro" id="IPR005673">
    <property type="entry name" value="ABC_phos-bd_PstS"/>
</dbReference>
<comment type="similarity">
    <text evidence="2 7">Belongs to the PstS family.</text>
</comment>
<feature type="chain" id="PRO_5029493818" description="Phosphate-binding protein PstS" evidence="8">
    <location>
        <begin position="34"/>
        <end position="347"/>
    </location>
</feature>
<evidence type="ECO:0000259" key="9">
    <source>
        <dbReference type="Pfam" id="PF12849"/>
    </source>
</evidence>
<proteinExistence type="inferred from homology"/>
<keyword evidence="6 7" id="KW-0592">Phosphate transport</keyword>
<protein>
    <recommendedName>
        <fullName evidence="4 7">Phosphate-binding protein PstS</fullName>
    </recommendedName>
</protein>
<dbReference type="InterPro" id="IPR024370">
    <property type="entry name" value="PBP_domain"/>
</dbReference>
<dbReference type="Proteomes" id="UP000397656">
    <property type="component" value="Chromosome 2"/>
</dbReference>
<evidence type="ECO:0000256" key="5">
    <source>
        <dbReference type="ARBA" id="ARBA00022448"/>
    </source>
</evidence>
<dbReference type="NCBIfam" id="TIGR00975">
    <property type="entry name" value="3a0107s03"/>
    <property type="match status" value="1"/>
</dbReference>
<dbReference type="PANTHER" id="PTHR42996">
    <property type="entry name" value="PHOSPHATE-BINDING PROTEIN PSTS"/>
    <property type="match status" value="1"/>
</dbReference>
<reference evidence="10 11" key="1">
    <citation type="submission" date="2020-10" db="EMBL/GenBank/DDBJ databases">
        <title>Complete genome sequence of Cupriavidus basilensis CCUG 49340T.</title>
        <authorList>
            <person name="Salva-Serra F."/>
            <person name="Donoso R.A."/>
            <person name="Cho K.H."/>
            <person name="Yoo J.A."/>
            <person name="Lee K."/>
            <person name="Yoon S.-H."/>
            <person name="Perez-Pantoja D."/>
            <person name="Moore E.R.B."/>
        </authorList>
    </citation>
    <scope>NUCLEOTIDE SEQUENCE [LARGE SCALE GENOMIC DNA]</scope>
    <source>
        <strain evidence="11">CCUG 49340</strain>
    </source>
</reference>
<comment type="function">
    <text evidence="1 7">Part of the ABC transporter complex PstSACB involved in phosphate import.</text>
</comment>
<evidence type="ECO:0000313" key="10">
    <source>
        <dbReference type="EMBL" id="QOT79005.1"/>
    </source>
</evidence>
<evidence type="ECO:0000256" key="6">
    <source>
        <dbReference type="ARBA" id="ARBA00022592"/>
    </source>
</evidence>
<comment type="subunit">
    <text evidence="3 7">The complex is composed of two ATP-binding proteins (PstB), two transmembrane proteins (PstC and PstA) and a solute-binding protein (PstS).</text>
</comment>
<dbReference type="NCBIfam" id="NF008171">
    <property type="entry name" value="PRK10918.1"/>
    <property type="match status" value="1"/>
</dbReference>
<dbReference type="Pfam" id="PF12849">
    <property type="entry name" value="PBP_like_2"/>
    <property type="match status" value="1"/>
</dbReference>
<dbReference type="GO" id="GO:0035435">
    <property type="term" value="P:phosphate ion transmembrane transport"/>
    <property type="evidence" value="ECO:0007669"/>
    <property type="project" value="InterPro"/>
</dbReference>
<keyword evidence="5 7" id="KW-0813">Transport</keyword>
<dbReference type="CDD" id="cd13565">
    <property type="entry name" value="PBP2_PstS"/>
    <property type="match status" value="1"/>
</dbReference>
<evidence type="ECO:0000256" key="8">
    <source>
        <dbReference type="SAM" id="SignalP"/>
    </source>
</evidence>
<keyword evidence="8" id="KW-0732">Signal</keyword>
<evidence type="ECO:0000256" key="2">
    <source>
        <dbReference type="ARBA" id="ARBA00008725"/>
    </source>
</evidence>
<evidence type="ECO:0000256" key="1">
    <source>
        <dbReference type="ARBA" id="ARBA00002841"/>
    </source>
</evidence>
<dbReference type="SUPFAM" id="SSF53850">
    <property type="entry name" value="Periplasmic binding protein-like II"/>
    <property type="match status" value="1"/>
</dbReference>
<accession>A0A7M2H369</accession>
<dbReference type="EMBL" id="CP062804">
    <property type="protein sequence ID" value="QOT79005.1"/>
    <property type="molecule type" value="Genomic_DNA"/>
</dbReference>
<evidence type="ECO:0000313" key="11">
    <source>
        <dbReference type="Proteomes" id="UP000397656"/>
    </source>
</evidence>
<dbReference type="RefSeq" id="WP_193692180.1">
    <property type="nucleotide sequence ID" value="NZ_CP062804.1"/>
</dbReference>
<name>A0A7M2H369_9BURK</name>
<organism evidence="10 11">
    <name type="scientific">Cupriavidus basilensis</name>
    <dbReference type="NCBI Taxonomy" id="68895"/>
    <lineage>
        <taxon>Bacteria</taxon>
        <taxon>Pseudomonadati</taxon>
        <taxon>Pseudomonadota</taxon>
        <taxon>Betaproteobacteria</taxon>
        <taxon>Burkholderiales</taxon>
        <taxon>Burkholderiaceae</taxon>
        <taxon>Cupriavidus</taxon>
    </lineage>
</organism>
<dbReference type="PIRSF" id="PIRSF002756">
    <property type="entry name" value="PstS"/>
    <property type="match status" value="1"/>
</dbReference>
<dbReference type="PANTHER" id="PTHR42996:SF1">
    <property type="entry name" value="PHOSPHATE-BINDING PROTEIN PSTS"/>
    <property type="match status" value="1"/>
</dbReference>
<gene>
    <name evidence="10" type="primary">pstS</name>
    <name evidence="10" type="ORF">F7R26_029970</name>
</gene>
<evidence type="ECO:0000256" key="7">
    <source>
        <dbReference type="PIRNR" id="PIRNR002756"/>
    </source>
</evidence>
<feature type="domain" description="PBP" evidence="9">
    <location>
        <begin position="33"/>
        <end position="316"/>
    </location>
</feature>
<dbReference type="GO" id="GO:0043190">
    <property type="term" value="C:ATP-binding cassette (ABC) transporter complex"/>
    <property type="evidence" value="ECO:0007669"/>
    <property type="project" value="InterPro"/>
</dbReference>
<dbReference type="AlphaFoldDB" id="A0A7M2H369"/>
<evidence type="ECO:0000256" key="4">
    <source>
        <dbReference type="ARBA" id="ARBA00021889"/>
    </source>
</evidence>
<dbReference type="Gene3D" id="3.40.190.10">
    <property type="entry name" value="Periplasmic binding protein-like II"/>
    <property type="match status" value="2"/>
</dbReference>
<dbReference type="GO" id="GO:0042301">
    <property type="term" value="F:phosphate ion binding"/>
    <property type="evidence" value="ECO:0007669"/>
    <property type="project" value="InterPro"/>
</dbReference>
<sequence length="347" mass="37150">MTPTLFWQNVKRSATLTILLGSLFAGCALPAHAGDITGAGSTFVYPLLVKWAATYYAKTGQQVNYQPTGSGNGIRQIKAANVTFGASDMPLKPDELRAAGLVQFPVVVGGVVPIVNLDGVAPGQIRFTGQLLADIYLGKIANWDDPAISAINPGIHFPNQKILVVHRSDSSGTTFNWADYLSKVSDEWKGSVGSGTTVKWPAGVGANGNEGVATYIKNVKGAIGYVELTYALQRKLPYTAVRNRDGEFIEPARESFSAAVASADWNQHPDFYQVITDAPGTQAWPITGAVFVIMPKAPKDPASAKAALAFFRWALNDGQADAAAEHYVALPPVLVKQIEAYWVDNLK</sequence>
<dbReference type="InterPro" id="IPR050962">
    <property type="entry name" value="Phosphate-bind_PstS"/>
</dbReference>
<feature type="signal peptide" evidence="8">
    <location>
        <begin position="1"/>
        <end position="33"/>
    </location>
</feature>
<dbReference type="GeneID" id="98405188"/>